<feature type="domain" description="DUF427" evidence="1">
    <location>
        <begin position="146"/>
        <end position="238"/>
    </location>
</feature>
<dbReference type="Gene3D" id="2.170.150.40">
    <property type="entry name" value="Domain of unknown function (DUF427)"/>
    <property type="match status" value="2"/>
</dbReference>
<feature type="domain" description="DUF427" evidence="1">
    <location>
        <begin position="19"/>
        <end position="111"/>
    </location>
</feature>
<evidence type="ECO:0000259" key="1">
    <source>
        <dbReference type="Pfam" id="PF04248"/>
    </source>
</evidence>
<proteinExistence type="predicted"/>
<dbReference type="AlphaFoldDB" id="A0A2S4M9V2"/>
<organism evidence="2 3">
    <name type="scientific">Paraburkholderia eburnea</name>
    <dbReference type="NCBI Taxonomy" id="1189126"/>
    <lineage>
        <taxon>Bacteria</taxon>
        <taxon>Pseudomonadati</taxon>
        <taxon>Pseudomonadota</taxon>
        <taxon>Betaproteobacteria</taxon>
        <taxon>Burkholderiales</taxon>
        <taxon>Burkholderiaceae</taxon>
        <taxon>Paraburkholderia</taxon>
    </lineage>
</organism>
<evidence type="ECO:0000313" key="3">
    <source>
        <dbReference type="Proteomes" id="UP000237381"/>
    </source>
</evidence>
<protein>
    <submittedName>
        <fullName evidence="2">Uncharacterized protein (DUF427 family)</fullName>
    </submittedName>
</protein>
<dbReference type="InterPro" id="IPR007361">
    <property type="entry name" value="DUF427"/>
</dbReference>
<name>A0A2S4M9V2_9BURK</name>
<dbReference type="PANTHER" id="PTHR34310:SF9">
    <property type="entry name" value="BLR5716 PROTEIN"/>
    <property type="match status" value="1"/>
</dbReference>
<dbReference type="Proteomes" id="UP000237381">
    <property type="component" value="Unassembled WGS sequence"/>
</dbReference>
<keyword evidence="3" id="KW-1185">Reference proteome</keyword>
<dbReference type="InterPro" id="IPR038694">
    <property type="entry name" value="DUF427_sf"/>
</dbReference>
<comment type="caution">
    <text evidence="2">The sequence shown here is derived from an EMBL/GenBank/DDBJ whole genome shotgun (WGS) entry which is preliminary data.</text>
</comment>
<sequence>MSHPLQSFDVFIEPSARRVRVRFAGQIVADTRAALRFHERGHVPVYYIPVQDVREDLLHASDLTTHSAGKGQARYWDLRFGEYWSENAVWRYGESDTPLGQRIRHYYAFDWRAVDVWYEEQEELYAHSHVRDPFKRIDILPTSRHIRVIAGSEVVADSRHAVAAFETGVPVLYYLPLQDVRTDLLEPTATVSNCPYKGTARYWTIQAGGRSYVDAVWSYSAPFSEMGKVAGMLAFYPERVDRFEVDGNALGEEEWNLSVLDFLAKGNFYAGPR</sequence>
<dbReference type="PANTHER" id="PTHR34310">
    <property type="entry name" value="DUF427 DOMAIN PROTEIN (AFU_ORTHOLOGUE AFUA_3G02220)"/>
    <property type="match status" value="1"/>
</dbReference>
<evidence type="ECO:0000313" key="2">
    <source>
        <dbReference type="EMBL" id="POR51530.1"/>
    </source>
</evidence>
<accession>A0A2S4M9V2</accession>
<dbReference type="Pfam" id="PF04248">
    <property type="entry name" value="NTP_transf_9"/>
    <property type="match status" value="2"/>
</dbReference>
<dbReference type="EMBL" id="PQGA01000006">
    <property type="protein sequence ID" value="POR51530.1"/>
    <property type="molecule type" value="Genomic_DNA"/>
</dbReference>
<dbReference type="RefSeq" id="WP_167401247.1">
    <property type="nucleotide sequence ID" value="NZ_PQGA01000006.1"/>
</dbReference>
<gene>
    <name evidence="2" type="ORF">B0G62_10664</name>
</gene>
<reference evidence="2 3" key="1">
    <citation type="submission" date="2018-01" db="EMBL/GenBank/DDBJ databases">
        <title>Genomic Encyclopedia of Type Strains, Phase III (KMG-III): the genomes of soil and plant-associated and newly described type strains.</title>
        <authorList>
            <person name="Whitman W."/>
        </authorList>
    </citation>
    <scope>NUCLEOTIDE SEQUENCE [LARGE SCALE GENOMIC DNA]</scope>
    <source>
        <strain evidence="2 3">JCM 18070</strain>
    </source>
</reference>